<dbReference type="Gene3D" id="3.30.200.20">
    <property type="entry name" value="Phosphorylase Kinase, domain 1"/>
    <property type="match status" value="1"/>
</dbReference>
<dbReference type="PANTHER" id="PTHR24346">
    <property type="entry name" value="MAP/MICROTUBULE AFFINITY-REGULATING KINASE"/>
    <property type="match status" value="1"/>
</dbReference>
<protein>
    <recommendedName>
        <fullName evidence="5">Protein kinase domain-containing protein</fullName>
    </recommendedName>
</protein>
<dbReference type="FunFam" id="3.30.200.20:FF:000042">
    <property type="entry name" value="Aurora kinase A"/>
    <property type="match status" value="1"/>
</dbReference>
<feature type="binding site" evidence="3">
    <location>
        <position position="336"/>
    </location>
    <ligand>
        <name>ATP</name>
        <dbReference type="ChEBI" id="CHEBI:30616"/>
    </ligand>
</feature>
<proteinExistence type="predicted"/>
<keyword evidence="2 3" id="KW-0067">ATP-binding</keyword>
<feature type="compositionally biased region" description="Basic and acidic residues" evidence="4">
    <location>
        <begin position="881"/>
        <end position="892"/>
    </location>
</feature>
<feature type="region of interest" description="Disordered" evidence="4">
    <location>
        <begin position="958"/>
        <end position="1263"/>
    </location>
</feature>
<feature type="compositionally biased region" description="Basic and acidic residues" evidence="4">
    <location>
        <begin position="909"/>
        <end position="922"/>
    </location>
</feature>
<evidence type="ECO:0000259" key="5">
    <source>
        <dbReference type="PROSITE" id="PS50011"/>
    </source>
</evidence>
<dbReference type="InterPro" id="IPR011009">
    <property type="entry name" value="Kinase-like_dom_sf"/>
</dbReference>
<feature type="compositionally biased region" description="Basic residues" evidence="4">
    <location>
        <begin position="862"/>
        <end position="873"/>
    </location>
</feature>
<feature type="region of interest" description="Disordered" evidence="4">
    <location>
        <begin position="1"/>
        <end position="39"/>
    </location>
</feature>
<gene>
    <name evidence="6" type="ORF">CspeluHIS016_0603630</name>
</gene>
<feature type="compositionally biased region" description="Basic residues" evidence="4">
    <location>
        <begin position="157"/>
        <end position="166"/>
    </location>
</feature>
<dbReference type="GO" id="GO:0005524">
    <property type="term" value="F:ATP binding"/>
    <property type="evidence" value="ECO:0007669"/>
    <property type="project" value="UniProtKB-UniRule"/>
</dbReference>
<feature type="compositionally biased region" description="Basic and acidic residues" evidence="4">
    <location>
        <begin position="1025"/>
        <end position="1045"/>
    </location>
</feature>
<dbReference type="Pfam" id="PF00069">
    <property type="entry name" value="Pkinase"/>
    <property type="match status" value="2"/>
</dbReference>
<feature type="compositionally biased region" description="Polar residues" evidence="4">
    <location>
        <begin position="1191"/>
        <end position="1234"/>
    </location>
</feature>
<feature type="region of interest" description="Disordered" evidence="4">
    <location>
        <begin position="122"/>
        <end position="185"/>
    </location>
</feature>
<evidence type="ECO:0000256" key="4">
    <source>
        <dbReference type="SAM" id="MobiDB-lite"/>
    </source>
</evidence>
<dbReference type="InterPro" id="IPR000719">
    <property type="entry name" value="Prot_kinase_dom"/>
</dbReference>
<dbReference type="InterPro" id="IPR017441">
    <property type="entry name" value="Protein_kinase_ATP_BS"/>
</dbReference>
<feature type="region of interest" description="Disordered" evidence="4">
    <location>
        <begin position="909"/>
        <end position="939"/>
    </location>
</feature>
<feature type="region of interest" description="Disordered" evidence="4">
    <location>
        <begin position="787"/>
        <end position="892"/>
    </location>
</feature>
<feature type="domain" description="Protein kinase" evidence="5">
    <location>
        <begin position="306"/>
        <end position="695"/>
    </location>
</feature>
<evidence type="ECO:0000256" key="3">
    <source>
        <dbReference type="PROSITE-ProRule" id="PRU10141"/>
    </source>
</evidence>
<dbReference type="GO" id="GO:0005737">
    <property type="term" value="C:cytoplasm"/>
    <property type="evidence" value="ECO:0007669"/>
    <property type="project" value="TreeGrafter"/>
</dbReference>
<dbReference type="PROSITE" id="PS00107">
    <property type="entry name" value="PROTEIN_KINASE_ATP"/>
    <property type="match status" value="1"/>
</dbReference>
<dbReference type="AlphaFoldDB" id="A0AAD3TYK4"/>
<feature type="compositionally biased region" description="Polar residues" evidence="4">
    <location>
        <begin position="816"/>
        <end position="832"/>
    </location>
</feature>
<dbReference type="PROSITE" id="PS00108">
    <property type="entry name" value="PROTEIN_KINASE_ST"/>
    <property type="match status" value="1"/>
</dbReference>
<dbReference type="GO" id="GO:0035556">
    <property type="term" value="P:intracellular signal transduction"/>
    <property type="evidence" value="ECO:0007669"/>
    <property type="project" value="TreeGrafter"/>
</dbReference>
<feature type="compositionally biased region" description="Basic and acidic residues" evidence="4">
    <location>
        <begin position="1107"/>
        <end position="1119"/>
    </location>
</feature>
<name>A0AAD3TYK4_9TREE</name>
<dbReference type="InterPro" id="IPR008271">
    <property type="entry name" value="Ser/Thr_kinase_AS"/>
</dbReference>
<dbReference type="GO" id="GO:0004674">
    <property type="term" value="F:protein serine/threonine kinase activity"/>
    <property type="evidence" value="ECO:0007669"/>
    <property type="project" value="TreeGrafter"/>
</dbReference>
<dbReference type="FunFam" id="1.10.510.10:FF:000832">
    <property type="entry name" value="Serine/threonine protein kinase, variant"/>
    <property type="match status" value="1"/>
</dbReference>
<sequence length="1263" mass="136508">MWQKGYESPRTPAAMSPPSRSALLDHSPSSPRAHIVPMHTPSRLPSITAQQPFGIDDASHSHMTVFGFSPPHSQTSLPTSSSPVNPHFYLPKAGVAVPILSPSLGAGEHGLQGPFLTGFEPASPRFTDSPRVLGGDLPPRSRRNSAAVVSISLSSRSRPRTPHGRKATLPTEHSGSGTPSKATTPRANLAEAWAPVAPGLDTMDGGDEDWGAPTGGIMLDADESADSFSFEDDDNGRSWTAESEAGVTDVLRPGDVFGEGLEFEGDIIRPATGRLDIRGSDDVPLRRDGSKIGVPRHQSSTSKRSYEVVRRLGSGSYAVVYLVRERGRRKREFALKCLSKHDLEEEQLETQLFEARIHLLLPIHPNIVTLHETLQTKNWLFLMLELCPGEDLFYWLERSRDASPPPAHSRLFGSKHLDKGMDIMSSSRLSSSSIPFSSSQLFSGLANSYNSPNVGFGSSQYSESPASLLFAHHNGMPQSMGSPHAATPPTPSLLSSFSANTLLTTRRLRLIASMFSQMCEAVAVCHDAGVSHRDIKPENFICCDSVELETVAEGDDKPDFGPQAKRKVVVKLTDFGLATTDEESGDVECGSKPYMAYECRNNLGPSYRPAPADVWSLGIVLINMLFHRNPWKDPTEGDANFDAYFGDPISFLQSKFTGIGKEVASYIAEHVLCIEVENRVSAHELGQWIRNLPEMIGGRRAINRLKMDRLESRSRAVVTDKGLFVKAPITAEPHQKSALASALASSALASSVQIPAPMPPPTVPLPPPPVVPSHGIMPYTISTIHEVPGLSSLGPHTELVDQPGPTPELEPDESRSATTVDDNPMPTDTSAVVSPEPTEGGDDVADLGDLDKAEDDGSMQNQKRRKRGVRKGKAAQAALAAREDPEDTSRRDALLAELVTASQDLARDLSNKKPFDHNRIEDFPPLGMDPKEAAAGRKSKWKDFLAASKSNPQLEALARRVAARDAGTNGGWSAPAKLQQSKDNDALSRPHINRQTATATSSVISAHTATSSTTSSTGGGPDEDDWRRPARERELRDKEKNKEWRPSTSSSRRGATEDSTRHRQATIAAAALANGLEPMGSFGRPSHLRGPSVNRGGSPLAGPPRPPRLERDLADRNDGRWAPPTSSVPMPHGGRKDDKPKHVIHEVRDRTDRPWRETRPRGEFNPTKSAPAPMGDWQWTTTLTPGPISIPASSFSNASTPTPTAAKSPLLAQTSSASLATINGNTPTNGSATSPDMPHKPKLKGQISTLSNMLSRLKTKGRD</sequence>
<evidence type="ECO:0000256" key="1">
    <source>
        <dbReference type="ARBA" id="ARBA00022741"/>
    </source>
</evidence>
<dbReference type="Proteomes" id="UP001222932">
    <property type="component" value="Unassembled WGS sequence"/>
</dbReference>
<dbReference type="SMART" id="SM00220">
    <property type="entry name" value="S_TKc"/>
    <property type="match status" value="1"/>
</dbReference>
<dbReference type="EMBL" id="BTCM01000006">
    <property type="protein sequence ID" value="GMK58921.1"/>
    <property type="molecule type" value="Genomic_DNA"/>
</dbReference>
<evidence type="ECO:0000313" key="7">
    <source>
        <dbReference type="Proteomes" id="UP001222932"/>
    </source>
</evidence>
<reference evidence="6" key="1">
    <citation type="journal article" date="2023" name="BMC Genomics">
        <title>Chromosome-level genome assemblies of Cutaneotrichosporon spp. (Trichosporonales, Basidiomycota) reveal imbalanced evolution between nucleotide sequences and chromosome synteny.</title>
        <authorList>
            <person name="Kobayashi Y."/>
            <person name="Kayamori A."/>
            <person name="Aoki K."/>
            <person name="Shiwa Y."/>
            <person name="Matsutani M."/>
            <person name="Fujita N."/>
            <person name="Sugita T."/>
            <person name="Iwasaki W."/>
            <person name="Tanaka N."/>
            <person name="Takashima M."/>
        </authorList>
    </citation>
    <scope>NUCLEOTIDE SEQUENCE</scope>
    <source>
        <strain evidence="6">HIS016</strain>
    </source>
</reference>
<organism evidence="6 7">
    <name type="scientific">Cutaneotrichosporon spelunceum</name>
    <dbReference type="NCBI Taxonomy" id="1672016"/>
    <lineage>
        <taxon>Eukaryota</taxon>
        <taxon>Fungi</taxon>
        <taxon>Dikarya</taxon>
        <taxon>Basidiomycota</taxon>
        <taxon>Agaricomycotina</taxon>
        <taxon>Tremellomycetes</taxon>
        <taxon>Trichosporonales</taxon>
        <taxon>Trichosporonaceae</taxon>
        <taxon>Cutaneotrichosporon</taxon>
    </lineage>
</organism>
<dbReference type="PANTHER" id="PTHR24346:SF30">
    <property type="entry name" value="MATERNAL EMBRYONIC LEUCINE ZIPPER KINASE"/>
    <property type="match status" value="1"/>
</dbReference>
<comment type="caution">
    <text evidence="6">The sequence shown here is derived from an EMBL/GenBank/DDBJ whole genome shotgun (WGS) entry which is preliminary data.</text>
</comment>
<feature type="compositionally biased region" description="Polar residues" evidence="4">
    <location>
        <begin position="171"/>
        <end position="185"/>
    </location>
</feature>
<keyword evidence="7" id="KW-1185">Reference proteome</keyword>
<feature type="compositionally biased region" description="Acidic residues" evidence="4">
    <location>
        <begin position="839"/>
        <end position="857"/>
    </location>
</feature>
<dbReference type="Gene3D" id="1.10.510.10">
    <property type="entry name" value="Transferase(Phosphotransferase) domain 1"/>
    <property type="match status" value="1"/>
</dbReference>
<dbReference type="SUPFAM" id="SSF56112">
    <property type="entry name" value="Protein kinase-like (PK-like)"/>
    <property type="match status" value="1"/>
</dbReference>
<reference evidence="6" key="2">
    <citation type="submission" date="2023-06" db="EMBL/GenBank/DDBJ databases">
        <authorList>
            <person name="Kobayashi Y."/>
            <person name="Kayamori A."/>
            <person name="Aoki K."/>
            <person name="Shiwa Y."/>
            <person name="Fujita N."/>
            <person name="Sugita T."/>
            <person name="Iwasaki W."/>
            <person name="Tanaka N."/>
            <person name="Takashima M."/>
        </authorList>
    </citation>
    <scope>NUCLEOTIDE SEQUENCE</scope>
    <source>
        <strain evidence="6">HIS016</strain>
    </source>
</reference>
<keyword evidence="1 3" id="KW-0547">Nucleotide-binding</keyword>
<accession>A0AAD3TYK4</accession>
<feature type="compositionally biased region" description="Basic and acidic residues" evidence="4">
    <location>
        <begin position="1134"/>
        <end position="1162"/>
    </location>
</feature>
<evidence type="ECO:0000313" key="6">
    <source>
        <dbReference type="EMBL" id="GMK58921.1"/>
    </source>
</evidence>
<evidence type="ECO:0000256" key="2">
    <source>
        <dbReference type="ARBA" id="ARBA00022840"/>
    </source>
</evidence>
<feature type="compositionally biased region" description="Low complexity" evidence="4">
    <location>
        <begin position="996"/>
        <end position="1016"/>
    </location>
</feature>
<dbReference type="PROSITE" id="PS50011">
    <property type="entry name" value="PROTEIN_KINASE_DOM"/>
    <property type="match status" value="1"/>
</dbReference>